<dbReference type="EMBL" id="CAJGYM010000054">
    <property type="protein sequence ID" value="CAD6195352.1"/>
    <property type="molecule type" value="Genomic_DNA"/>
</dbReference>
<dbReference type="Proteomes" id="UP000835052">
    <property type="component" value="Unassembled WGS sequence"/>
</dbReference>
<name>A0A8S1HJZ8_9PELO</name>
<feature type="compositionally biased region" description="Basic and acidic residues" evidence="1">
    <location>
        <begin position="66"/>
        <end position="79"/>
    </location>
</feature>
<feature type="region of interest" description="Disordered" evidence="1">
    <location>
        <begin position="60"/>
        <end position="86"/>
    </location>
</feature>
<evidence type="ECO:0000313" key="2">
    <source>
        <dbReference type="EMBL" id="CAD6195352.1"/>
    </source>
</evidence>
<protein>
    <submittedName>
        <fullName evidence="2">Uncharacterized protein</fullName>
    </submittedName>
</protein>
<evidence type="ECO:0000256" key="1">
    <source>
        <dbReference type="SAM" id="MobiDB-lite"/>
    </source>
</evidence>
<keyword evidence="3" id="KW-1185">Reference proteome</keyword>
<gene>
    <name evidence="2" type="ORF">CAUJ_LOCUS11271</name>
</gene>
<proteinExistence type="predicted"/>
<organism evidence="2 3">
    <name type="scientific">Caenorhabditis auriculariae</name>
    <dbReference type="NCBI Taxonomy" id="2777116"/>
    <lineage>
        <taxon>Eukaryota</taxon>
        <taxon>Metazoa</taxon>
        <taxon>Ecdysozoa</taxon>
        <taxon>Nematoda</taxon>
        <taxon>Chromadorea</taxon>
        <taxon>Rhabditida</taxon>
        <taxon>Rhabditina</taxon>
        <taxon>Rhabditomorpha</taxon>
        <taxon>Rhabditoidea</taxon>
        <taxon>Rhabditidae</taxon>
        <taxon>Peloderinae</taxon>
        <taxon>Caenorhabditis</taxon>
    </lineage>
</organism>
<dbReference type="AlphaFoldDB" id="A0A8S1HJZ8"/>
<evidence type="ECO:0000313" key="3">
    <source>
        <dbReference type="Proteomes" id="UP000835052"/>
    </source>
</evidence>
<reference evidence="2" key="1">
    <citation type="submission" date="2020-10" db="EMBL/GenBank/DDBJ databases">
        <authorList>
            <person name="Kikuchi T."/>
        </authorList>
    </citation>
    <scope>NUCLEOTIDE SEQUENCE</scope>
    <source>
        <strain evidence="2">NKZ352</strain>
    </source>
</reference>
<feature type="region of interest" description="Disordered" evidence="1">
    <location>
        <begin position="1"/>
        <end position="26"/>
    </location>
</feature>
<comment type="caution">
    <text evidence="2">The sequence shown here is derived from an EMBL/GenBank/DDBJ whole genome shotgun (WGS) entry which is preliminary data.</text>
</comment>
<sequence length="299" mass="33776">MGRRTLNEESLEDNQGQKAEPQPILSVKDIFTEEECSKFFEKNQPVPMKVHSNNRFIMMQNGQNETEVKSTRSSREEREKRRKFHEQKYAKKQFAFDPSRYENHFLAQQKEQQMVPQSTQFPQTGIIELPEDLMPQMVGTTTFEDMIIPHFEALQPIPFDEKDTFPRTSHPIISCPSSSRAVEDVQEFFNDQTTGVLHPIFGEKDDLIVFDTSKVGKFEVKPRALTLIELPNTINTTPLDDVKDFFVPKETATPTSRALSTGSAVLAEAASSRTGSRLSGLATAILTSRVPSSGEPMSS</sequence>
<accession>A0A8S1HJZ8</accession>